<keyword evidence="2" id="KW-1185">Reference proteome</keyword>
<gene>
    <name evidence="1" type="ORF">Patl1_21960</name>
</gene>
<evidence type="ECO:0000313" key="2">
    <source>
        <dbReference type="Proteomes" id="UP001164250"/>
    </source>
</evidence>
<dbReference type="Proteomes" id="UP001164250">
    <property type="component" value="Chromosome 4"/>
</dbReference>
<organism evidence="1 2">
    <name type="scientific">Pistacia atlantica</name>
    <dbReference type="NCBI Taxonomy" id="434234"/>
    <lineage>
        <taxon>Eukaryota</taxon>
        <taxon>Viridiplantae</taxon>
        <taxon>Streptophyta</taxon>
        <taxon>Embryophyta</taxon>
        <taxon>Tracheophyta</taxon>
        <taxon>Spermatophyta</taxon>
        <taxon>Magnoliopsida</taxon>
        <taxon>eudicotyledons</taxon>
        <taxon>Gunneridae</taxon>
        <taxon>Pentapetalae</taxon>
        <taxon>rosids</taxon>
        <taxon>malvids</taxon>
        <taxon>Sapindales</taxon>
        <taxon>Anacardiaceae</taxon>
        <taxon>Pistacia</taxon>
    </lineage>
</organism>
<name>A0ACC1BIJ8_9ROSI</name>
<proteinExistence type="predicted"/>
<reference evidence="2" key="1">
    <citation type="journal article" date="2023" name="G3 (Bethesda)">
        <title>Genome assembly and association tests identify interacting loci associated with vigor, precocity, and sex in interspecific pistachio rootstocks.</title>
        <authorList>
            <person name="Palmer W."/>
            <person name="Jacygrad E."/>
            <person name="Sagayaradj S."/>
            <person name="Cavanaugh K."/>
            <person name="Han R."/>
            <person name="Bertier L."/>
            <person name="Beede B."/>
            <person name="Kafkas S."/>
            <person name="Golino D."/>
            <person name="Preece J."/>
            <person name="Michelmore R."/>
        </authorList>
    </citation>
    <scope>NUCLEOTIDE SEQUENCE [LARGE SCALE GENOMIC DNA]</scope>
</reference>
<dbReference type="EMBL" id="CM047900">
    <property type="protein sequence ID" value="KAJ0098757.1"/>
    <property type="molecule type" value="Genomic_DNA"/>
</dbReference>
<accession>A0ACC1BIJ8</accession>
<comment type="caution">
    <text evidence="1">The sequence shown here is derived from an EMBL/GenBank/DDBJ whole genome shotgun (WGS) entry which is preliminary data.</text>
</comment>
<evidence type="ECO:0000313" key="1">
    <source>
        <dbReference type="EMBL" id="KAJ0098757.1"/>
    </source>
</evidence>
<protein>
    <submittedName>
        <fullName evidence="1">Uncharacterized protein</fullName>
    </submittedName>
</protein>
<sequence>MECLLELSYGLQDFRDAIEIGPLLVLGEYGTADGKFSASYSTGKLHDVAEAYSNDETVKDFRDAIEIGPLLVLGEYGAADGKFSASYSTGKLHDVAEAYSNDETVKGFGTLLRGNGLWLYGFVFSAMHKLLEIAVIMVYQ</sequence>